<keyword evidence="3" id="KW-1185">Reference proteome</keyword>
<evidence type="ECO:0000259" key="1">
    <source>
        <dbReference type="Pfam" id="PF07143"/>
    </source>
</evidence>
<dbReference type="AlphaFoldDB" id="A0A2T3MV18"/>
<dbReference type="SUPFAM" id="SSF159245">
    <property type="entry name" value="AttH-like"/>
    <property type="match status" value="1"/>
</dbReference>
<dbReference type="PANTHER" id="PTHR38591:SF1">
    <property type="entry name" value="BLL1000 PROTEIN"/>
    <property type="match status" value="1"/>
</dbReference>
<evidence type="ECO:0000313" key="3">
    <source>
        <dbReference type="Proteomes" id="UP000240904"/>
    </source>
</evidence>
<name>A0A2T3MV18_9GAMM</name>
<dbReference type="InterPro" id="IPR010791">
    <property type="entry name" value="AttH_dom"/>
</dbReference>
<dbReference type="PROSITE" id="PS51257">
    <property type="entry name" value="PROKAR_LIPOPROTEIN"/>
    <property type="match status" value="1"/>
</dbReference>
<dbReference type="RefSeq" id="WP_107284471.1">
    <property type="nucleotide sequence ID" value="NZ_PYMC01000013.1"/>
</dbReference>
<protein>
    <submittedName>
        <fullName evidence="2">Carotenoid 1,2-hydratase</fullName>
    </submittedName>
</protein>
<dbReference type="Pfam" id="PF17186">
    <property type="entry name" value="Lipocalin_9"/>
    <property type="match status" value="1"/>
</dbReference>
<proteinExistence type="predicted"/>
<sequence>MSKVKETQHWWITSLLIFLLLGCDQVQDRSTTAEQLTQASGDIYQPVVEGHQLRFPRDFSSHPGFRMEWWYLTANLEDENGETFGVQWTLFRMATGTENDGGWKTPQMFMAHAVVTSAKKKWFAERFARGGIGQAGVMPKPYRAWLDNWSWRSLGQSPFPGLLEFQDGDMAARLQINNQGSIVLQGKDGYSRKHRSEDIASYYYSAPFLKVDGILDLDGKQYKVKGDGWYDREWSSTMLAKNQLGWDWFSVHLDDGSALMLYQIREKNHQPFYFGTLSWPDGKVVQLGQEDIQLTPLGYTPVEGKSLPLDWRIDVPSQQIELRAEVVRKEQWLPFMFPYWEGPIKVKGSHSGQGFMELTGY</sequence>
<dbReference type="Gene3D" id="2.40.370.10">
    <property type="entry name" value="AttH-like domain"/>
    <property type="match status" value="2"/>
</dbReference>
<dbReference type="Pfam" id="PF07143">
    <property type="entry name" value="CrtC"/>
    <property type="match status" value="1"/>
</dbReference>
<dbReference type="InterPro" id="IPR023374">
    <property type="entry name" value="AttH-like_dom_sf"/>
</dbReference>
<dbReference type="EMBL" id="PYMC01000013">
    <property type="protein sequence ID" value="PSW03778.1"/>
    <property type="molecule type" value="Genomic_DNA"/>
</dbReference>
<accession>A0A2T3MV18</accession>
<feature type="domain" description="AttH" evidence="1">
    <location>
        <begin position="67"/>
        <end position="236"/>
    </location>
</feature>
<dbReference type="OrthoDB" id="9770826at2"/>
<gene>
    <name evidence="2" type="ORF">C9I89_16755</name>
</gene>
<dbReference type="PANTHER" id="PTHR38591">
    <property type="entry name" value="HYDROLASE"/>
    <property type="match status" value="1"/>
</dbReference>
<comment type="caution">
    <text evidence="2">The sequence shown here is derived from an EMBL/GenBank/DDBJ whole genome shotgun (WGS) entry which is preliminary data.</text>
</comment>
<organism evidence="2 3">
    <name type="scientific">Photobacterium lipolyticum</name>
    <dbReference type="NCBI Taxonomy" id="266810"/>
    <lineage>
        <taxon>Bacteria</taxon>
        <taxon>Pseudomonadati</taxon>
        <taxon>Pseudomonadota</taxon>
        <taxon>Gammaproteobacteria</taxon>
        <taxon>Vibrionales</taxon>
        <taxon>Vibrionaceae</taxon>
        <taxon>Photobacterium</taxon>
    </lineage>
</organism>
<evidence type="ECO:0000313" key="2">
    <source>
        <dbReference type="EMBL" id="PSW03778.1"/>
    </source>
</evidence>
<reference evidence="2 3" key="1">
    <citation type="submission" date="2018-03" db="EMBL/GenBank/DDBJ databases">
        <title>Whole genome sequencing of Histamine producing bacteria.</title>
        <authorList>
            <person name="Butler K."/>
        </authorList>
    </citation>
    <scope>NUCLEOTIDE SEQUENCE [LARGE SCALE GENOMIC DNA]</scope>
    <source>
        <strain evidence="2 3">DSM 16190</strain>
    </source>
</reference>
<dbReference type="Proteomes" id="UP000240904">
    <property type="component" value="Unassembled WGS sequence"/>
</dbReference>